<protein>
    <submittedName>
        <fullName evidence="2">Uncharacterized protein</fullName>
    </submittedName>
</protein>
<sequence length="101" mass="11327">MVAHNIPDTHSLTSTFISWSPYSVIRQGQTVSLIFIHFSIPILFVLGSSYGVISYVTRRLQLKNRHTEVVFLSPNQVFGQPGGKTKGLLRPSLSLFDPLNR</sequence>
<keyword evidence="1" id="KW-0472">Membrane</keyword>
<comment type="caution">
    <text evidence="2">The sequence shown here is derived from an EMBL/GenBank/DDBJ whole genome shotgun (WGS) entry which is preliminary data.</text>
</comment>
<dbReference type="AlphaFoldDB" id="A0A101LVC2"/>
<evidence type="ECO:0000313" key="2">
    <source>
        <dbReference type="EMBL" id="KUM46034.1"/>
    </source>
</evidence>
<proteinExistence type="predicted"/>
<gene>
    <name evidence="2" type="ORF">ABT39_MTgene2137</name>
</gene>
<accession>A0A101LVC2</accession>
<evidence type="ECO:0000256" key="1">
    <source>
        <dbReference type="SAM" id="Phobius"/>
    </source>
</evidence>
<keyword evidence="1" id="KW-1133">Transmembrane helix</keyword>
<name>A0A101LVC2_PICGL</name>
<organism evidence="2">
    <name type="scientific">Picea glauca</name>
    <name type="common">White spruce</name>
    <name type="synonym">Pinus glauca</name>
    <dbReference type="NCBI Taxonomy" id="3330"/>
    <lineage>
        <taxon>Eukaryota</taxon>
        <taxon>Viridiplantae</taxon>
        <taxon>Streptophyta</taxon>
        <taxon>Embryophyta</taxon>
        <taxon>Tracheophyta</taxon>
        <taxon>Spermatophyta</taxon>
        <taxon>Pinopsida</taxon>
        <taxon>Pinidae</taxon>
        <taxon>Conifers I</taxon>
        <taxon>Pinales</taxon>
        <taxon>Pinaceae</taxon>
        <taxon>Picea</taxon>
    </lineage>
</organism>
<dbReference type="EMBL" id="LKAM01000014">
    <property type="protein sequence ID" value="KUM46034.1"/>
    <property type="molecule type" value="Genomic_DNA"/>
</dbReference>
<feature type="transmembrane region" description="Helical" evidence="1">
    <location>
        <begin position="34"/>
        <end position="56"/>
    </location>
</feature>
<reference evidence="2" key="1">
    <citation type="journal article" date="2015" name="Genome Biol. Evol.">
        <title>Organellar Genomes of White Spruce (Picea glauca): Assembly and Annotation.</title>
        <authorList>
            <person name="Jackman S.D."/>
            <person name="Warren R.L."/>
            <person name="Gibb E.A."/>
            <person name="Vandervalk B.P."/>
            <person name="Mohamadi H."/>
            <person name="Chu J."/>
            <person name="Raymond A."/>
            <person name="Pleasance S."/>
            <person name="Coope R."/>
            <person name="Wildung M.R."/>
            <person name="Ritland C.E."/>
            <person name="Bousquet J."/>
            <person name="Jones S.J."/>
            <person name="Bohlmann J."/>
            <person name="Birol I."/>
        </authorList>
    </citation>
    <scope>NUCLEOTIDE SEQUENCE [LARGE SCALE GENOMIC DNA]</scope>
    <source>
        <tissue evidence="2">Flushing bud</tissue>
    </source>
</reference>
<keyword evidence="1" id="KW-0812">Transmembrane</keyword>
<keyword evidence="2" id="KW-0496">Mitochondrion</keyword>
<geneLocation type="mitochondrion" evidence="2"/>